<accession>A0A8J4BFY2</accession>
<proteinExistence type="predicted"/>
<dbReference type="CDD" id="cd00158">
    <property type="entry name" value="RHOD"/>
    <property type="match status" value="1"/>
</dbReference>
<gene>
    <name evidence="3" type="ORF">Vafri_13094</name>
</gene>
<keyword evidence="4" id="KW-1185">Reference proteome</keyword>
<dbReference type="SMART" id="SM00450">
    <property type="entry name" value="RHOD"/>
    <property type="match status" value="1"/>
</dbReference>
<dbReference type="InterPro" id="IPR043186">
    <property type="entry name" value="Str14"/>
</dbReference>
<dbReference type="SUPFAM" id="SSF52821">
    <property type="entry name" value="Rhodanese/Cell cycle control phosphatase"/>
    <property type="match status" value="1"/>
</dbReference>
<dbReference type="Pfam" id="PF00581">
    <property type="entry name" value="Rhodanese"/>
    <property type="match status" value="1"/>
</dbReference>
<dbReference type="InterPro" id="IPR036873">
    <property type="entry name" value="Rhodanese-like_dom_sf"/>
</dbReference>
<dbReference type="InterPro" id="IPR001763">
    <property type="entry name" value="Rhodanese-like_dom"/>
</dbReference>
<evidence type="ECO:0000256" key="1">
    <source>
        <dbReference type="SAM" id="MobiDB-lite"/>
    </source>
</evidence>
<name>A0A8J4BFY2_9CHLO</name>
<feature type="compositionally biased region" description="Low complexity" evidence="1">
    <location>
        <begin position="626"/>
        <end position="636"/>
    </location>
</feature>
<dbReference type="PANTHER" id="PTHR44920:SF2">
    <property type="entry name" value="RHODANESE DOMAIN-CONTAINING PROTEIN"/>
    <property type="match status" value="1"/>
</dbReference>
<evidence type="ECO:0000313" key="4">
    <source>
        <dbReference type="Proteomes" id="UP000747399"/>
    </source>
</evidence>
<dbReference type="GO" id="GO:0009507">
    <property type="term" value="C:chloroplast"/>
    <property type="evidence" value="ECO:0007669"/>
    <property type="project" value="TreeGrafter"/>
</dbReference>
<dbReference type="PANTHER" id="PTHR44920">
    <property type="entry name" value="RHODANESE-LIKE DOMAIN-CONTAINING PROTEIN 14, CHLOROPLASTIC-RELATED"/>
    <property type="match status" value="1"/>
</dbReference>
<feature type="domain" description="Rhodanese" evidence="2">
    <location>
        <begin position="443"/>
        <end position="575"/>
    </location>
</feature>
<feature type="compositionally biased region" description="Low complexity" evidence="1">
    <location>
        <begin position="580"/>
        <end position="592"/>
    </location>
</feature>
<dbReference type="Proteomes" id="UP000747399">
    <property type="component" value="Unassembled WGS sequence"/>
</dbReference>
<dbReference type="Gene3D" id="3.40.250.10">
    <property type="entry name" value="Rhodanese-like domain"/>
    <property type="match status" value="1"/>
</dbReference>
<protein>
    <recommendedName>
        <fullName evidence="2">Rhodanese domain-containing protein</fullName>
    </recommendedName>
</protein>
<dbReference type="PROSITE" id="PS50206">
    <property type="entry name" value="RHODANESE_3"/>
    <property type="match status" value="1"/>
</dbReference>
<feature type="region of interest" description="Disordered" evidence="1">
    <location>
        <begin position="568"/>
        <end position="636"/>
    </location>
</feature>
<dbReference type="EMBL" id="BNCO01000029">
    <property type="protein sequence ID" value="GIL57868.1"/>
    <property type="molecule type" value="Genomic_DNA"/>
</dbReference>
<dbReference type="AlphaFoldDB" id="A0A8J4BFY2"/>
<evidence type="ECO:0000259" key="2">
    <source>
        <dbReference type="PROSITE" id="PS50206"/>
    </source>
</evidence>
<reference evidence="3" key="1">
    <citation type="journal article" date="2021" name="Proc. Natl. Acad. Sci. U.S.A.">
        <title>Three genomes in the algal genus Volvox reveal the fate of a haploid sex-determining region after a transition to homothallism.</title>
        <authorList>
            <person name="Yamamoto K."/>
            <person name="Hamaji T."/>
            <person name="Kawai-Toyooka H."/>
            <person name="Matsuzaki R."/>
            <person name="Takahashi F."/>
            <person name="Nishimura Y."/>
            <person name="Kawachi M."/>
            <person name="Noguchi H."/>
            <person name="Minakuchi Y."/>
            <person name="Umen J.G."/>
            <person name="Toyoda A."/>
            <person name="Nozaki H."/>
        </authorList>
    </citation>
    <scope>NUCLEOTIDE SEQUENCE</scope>
    <source>
        <strain evidence="3">NIES-3780</strain>
    </source>
</reference>
<comment type="caution">
    <text evidence="3">The sequence shown here is derived from an EMBL/GenBank/DDBJ whole genome shotgun (WGS) entry which is preliminary data.</text>
</comment>
<sequence>MQSALASAGAQRAICKPLRLTTSQRALIAARSCASAPETSTSREHLALAVASFLTSTIVAVTSASPAFADDAIAVAISPAPVEAASTLEAVIEGVDAVDASAEVEIAGFAEAPPPVTLASEPGVSFPESLVVEVVDTSSEVIAVPAPAVDAEEVSGTVSASTPSVVDEPVIEEVPIASTPIPTDTAVPSPDDPLRTDLQPQAKAEAEAEVAIPEEAEAVAAPEVVAVEAVPEVTVVAASGSETTELASSQPVETVLAEQSAPVNELTADAAVAGETGAGEGSVVAAAEEPVPVPAAAGGVSEEVEAPSLSTIVETVVPELPTVPEPVATAEATEAVAAAAAAVASSSSESTAAATAAAPGGGLDLQALFAGATAAASSGEGPSAETLTYGMLGASAVTFIATFLVAPRFKEAFKEPVDWREMHSVLAAKGVKTVTAAEAYAKAKKGAVILDVRLADSYARRAATPSVNVPLYQPIADWDFASIIRRAGFAFFGIFGTELNENFIAEVAAKVPKNKEVIVMCETGGTIDNKPGTQFGFQSRSLKALYYLQQAGYGKVLHMKGGLGDWQRGGLPLTDGSNDATPQQRQRTATTQGSRGAGATSNGTISGTGRGTGSARVAAKEMELVSSTTSSSRSRK</sequence>
<evidence type="ECO:0000313" key="3">
    <source>
        <dbReference type="EMBL" id="GIL57868.1"/>
    </source>
</evidence>
<organism evidence="3 4">
    <name type="scientific">Volvox africanus</name>
    <dbReference type="NCBI Taxonomy" id="51714"/>
    <lineage>
        <taxon>Eukaryota</taxon>
        <taxon>Viridiplantae</taxon>
        <taxon>Chlorophyta</taxon>
        <taxon>core chlorophytes</taxon>
        <taxon>Chlorophyceae</taxon>
        <taxon>CS clade</taxon>
        <taxon>Chlamydomonadales</taxon>
        <taxon>Volvocaceae</taxon>
        <taxon>Volvox</taxon>
    </lineage>
</organism>